<evidence type="ECO:0000313" key="13">
    <source>
        <dbReference type="EMBL" id="QIR05563.1"/>
    </source>
</evidence>
<dbReference type="PANTHER" id="PTHR43765:SF2">
    <property type="entry name" value="2-DEHYDROPANTOATE 2-REDUCTASE"/>
    <property type="match status" value="1"/>
</dbReference>
<dbReference type="Gene3D" id="1.10.1040.10">
    <property type="entry name" value="N-(1-d-carboxylethyl)-l-norvaline Dehydrogenase, domain 2"/>
    <property type="match status" value="1"/>
</dbReference>
<evidence type="ECO:0000256" key="4">
    <source>
        <dbReference type="ARBA" id="ARBA00019465"/>
    </source>
</evidence>
<dbReference type="Proteomes" id="UP000501408">
    <property type="component" value="Chromosome 1"/>
</dbReference>
<evidence type="ECO:0000259" key="11">
    <source>
        <dbReference type="Pfam" id="PF02558"/>
    </source>
</evidence>
<comment type="pathway">
    <text evidence="1 10">Cofactor biosynthesis; (R)-pantothenate biosynthesis; (R)-pantoate from 3-methyl-2-oxobutanoate: step 2/2.</text>
</comment>
<proteinExistence type="inferred from homology"/>
<evidence type="ECO:0000256" key="7">
    <source>
        <dbReference type="ARBA" id="ARBA00023002"/>
    </source>
</evidence>
<keyword evidence="6 10" id="KW-0521">NADP</keyword>
<dbReference type="Pfam" id="PF08546">
    <property type="entry name" value="ApbA_C"/>
    <property type="match status" value="1"/>
</dbReference>
<dbReference type="EC" id="1.1.1.169" evidence="3 10"/>
<protein>
    <recommendedName>
        <fullName evidence="4 10">2-dehydropantoate 2-reductase</fullName>
        <ecNumber evidence="3 10">1.1.1.169</ecNumber>
    </recommendedName>
    <alternativeName>
        <fullName evidence="8 10">Ketopantoate reductase</fullName>
    </alternativeName>
</protein>
<comment type="function">
    <text evidence="10">Catalyzes the NADPH-dependent reduction of ketopantoate into pantoic acid.</text>
</comment>
<evidence type="ECO:0000256" key="1">
    <source>
        <dbReference type="ARBA" id="ARBA00004994"/>
    </source>
</evidence>
<dbReference type="InterPro" id="IPR036291">
    <property type="entry name" value="NAD(P)-bd_dom_sf"/>
</dbReference>
<dbReference type="InterPro" id="IPR003710">
    <property type="entry name" value="ApbA"/>
</dbReference>
<feature type="domain" description="Ketopantoate reductase N-terminal" evidence="11">
    <location>
        <begin position="3"/>
        <end position="143"/>
    </location>
</feature>
<organism evidence="13 14">
    <name type="scientific">Salinivibrio costicola</name>
    <name type="common">Vibrio costicola</name>
    <dbReference type="NCBI Taxonomy" id="51367"/>
    <lineage>
        <taxon>Bacteria</taxon>
        <taxon>Pseudomonadati</taxon>
        <taxon>Pseudomonadota</taxon>
        <taxon>Gammaproteobacteria</taxon>
        <taxon>Vibrionales</taxon>
        <taxon>Vibrionaceae</taxon>
        <taxon>Salinivibrio</taxon>
    </lineage>
</organism>
<evidence type="ECO:0000256" key="3">
    <source>
        <dbReference type="ARBA" id="ARBA00013014"/>
    </source>
</evidence>
<dbReference type="Pfam" id="PF02558">
    <property type="entry name" value="ApbA"/>
    <property type="match status" value="1"/>
</dbReference>
<keyword evidence="7 10" id="KW-0560">Oxidoreductase</keyword>
<comment type="catalytic activity">
    <reaction evidence="9 10">
        <text>(R)-pantoate + NADP(+) = 2-dehydropantoate + NADPH + H(+)</text>
        <dbReference type="Rhea" id="RHEA:16233"/>
        <dbReference type="ChEBI" id="CHEBI:11561"/>
        <dbReference type="ChEBI" id="CHEBI:15378"/>
        <dbReference type="ChEBI" id="CHEBI:15980"/>
        <dbReference type="ChEBI" id="CHEBI:57783"/>
        <dbReference type="ChEBI" id="CHEBI:58349"/>
        <dbReference type="EC" id="1.1.1.169"/>
    </reaction>
</comment>
<evidence type="ECO:0000259" key="12">
    <source>
        <dbReference type="Pfam" id="PF08546"/>
    </source>
</evidence>
<dbReference type="Gene3D" id="3.40.50.720">
    <property type="entry name" value="NAD(P)-binding Rossmann-like Domain"/>
    <property type="match status" value="1"/>
</dbReference>
<dbReference type="EMBL" id="CP050266">
    <property type="protein sequence ID" value="QIR05563.1"/>
    <property type="molecule type" value="Genomic_DNA"/>
</dbReference>
<dbReference type="SUPFAM" id="SSF51735">
    <property type="entry name" value="NAD(P)-binding Rossmann-fold domains"/>
    <property type="match status" value="1"/>
</dbReference>
<sequence>MNITFIGAGAIGTLWATQLVQAGHRVQVITRAGTEVCRQLVLDSHTVTVPANQPQAITDCDLLMVCTKAYDVMPALQPLIEQLHPDTIIVLMHNGMGPHAQIKTLVSPSQPLLLATTSHGVFSPSQGSYQHTGHGETYIGAANQAGQQCAFVAEVLDHALSPVYWHEAILHQLWHKLAVNCVINPLTAIHQVNNGALLSADYQDTIQLLCQELARVMQADGLATHAEQLKTQALTVARATANNYSSMNRDCYHGRKTELEQITGYLLARAAHHQIKVPTHQALYDAVKQREVQKG</sequence>
<dbReference type="InterPro" id="IPR013752">
    <property type="entry name" value="KPA_reductase"/>
</dbReference>
<evidence type="ECO:0000256" key="9">
    <source>
        <dbReference type="ARBA" id="ARBA00048793"/>
    </source>
</evidence>
<evidence type="ECO:0000256" key="10">
    <source>
        <dbReference type="RuleBase" id="RU362068"/>
    </source>
</evidence>
<keyword evidence="5 10" id="KW-0566">Pantothenate biosynthesis</keyword>
<gene>
    <name evidence="13" type="ORF">HBA18_03725</name>
</gene>
<feature type="domain" description="Ketopantoate reductase C-terminal" evidence="12">
    <location>
        <begin position="169"/>
        <end position="291"/>
    </location>
</feature>
<evidence type="ECO:0000256" key="2">
    <source>
        <dbReference type="ARBA" id="ARBA00007870"/>
    </source>
</evidence>
<evidence type="ECO:0000256" key="8">
    <source>
        <dbReference type="ARBA" id="ARBA00032024"/>
    </source>
</evidence>
<accession>A0ABX6K1W7</accession>
<dbReference type="SUPFAM" id="SSF48179">
    <property type="entry name" value="6-phosphogluconate dehydrogenase C-terminal domain-like"/>
    <property type="match status" value="1"/>
</dbReference>
<comment type="similarity">
    <text evidence="2 10">Belongs to the ketopantoate reductase family.</text>
</comment>
<dbReference type="InterPro" id="IPR013328">
    <property type="entry name" value="6PGD_dom2"/>
</dbReference>
<dbReference type="InterPro" id="IPR013332">
    <property type="entry name" value="KPR_N"/>
</dbReference>
<dbReference type="InterPro" id="IPR008927">
    <property type="entry name" value="6-PGluconate_DH-like_C_sf"/>
</dbReference>
<name>A0ABX6K1W7_SALCS</name>
<evidence type="ECO:0000313" key="14">
    <source>
        <dbReference type="Proteomes" id="UP000501408"/>
    </source>
</evidence>
<evidence type="ECO:0000256" key="6">
    <source>
        <dbReference type="ARBA" id="ARBA00022857"/>
    </source>
</evidence>
<reference evidence="13 14" key="1">
    <citation type="submission" date="2020-03" db="EMBL/GenBank/DDBJ databases">
        <title>Genome mining reveals the biosynthetic pathways of PHA and ectoines of the halophilic strain Salinivibrio costicola M318 isolated from fermented shrimp paste.</title>
        <authorList>
            <person name="Doan T.V."/>
            <person name="Tran L.T."/>
            <person name="Trieu T.A."/>
            <person name="Nguyen Q.V."/>
            <person name="Quach T.N."/>
            <person name="Phi T.Q."/>
            <person name="Kumar S."/>
        </authorList>
    </citation>
    <scope>NUCLEOTIDE SEQUENCE [LARGE SCALE GENOMIC DNA]</scope>
    <source>
        <strain evidence="13 14">M318</strain>
    </source>
</reference>
<dbReference type="InterPro" id="IPR050838">
    <property type="entry name" value="Ketopantoate_reductase"/>
</dbReference>
<keyword evidence="14" id="KW-1185">Reference proteome</keyword>
<dbReference type="PANTHER" id="PTHR43765">
    <property type="entry name" value="2-DEHYDROPANTOATE 2-REDUCTASE-RELATED"/>
    <property type="match status" value="1"/>
</dbReference>
<dbReference type="RefSeq" id="WP_167314080.1">
    <property type="nucleotide sequence ID" value="NZ_CP050266.1"/>
</dbReference>
<evidence type="ECO:0000256" key="5">
    <source>
        <dbReference type="ARBA" id="ARBA00022655"/>
    </source>
</evidence>
<dbReference type="NCBIfam" id="TIGR00745">
    <property type="entry name" value="apbA_panE"/>
    <property type="match status" value="1"/>
</dbReference>